<name>A0A1I0QVZ9_9FIRM</name>
<proteinExistence type="predicted"/>
<evidence type="ECO:0000313" key="3">
    <source>
        <dbReference type="Proteomes" id="UP000199701"/>
    </source>
</evidence>
<dbReference type="RefSeq" id="WP_092454609.1">
    <property type="nucleotide sequence ID" value="NZ_FOJI01000009.1"/>
</dbReference>
<organism evidence="2 3">
    <name type="scientific">[Clostridium] fimetarium</name>
    <dbReference type="NCBI Taxonomy" id="99656"/>
    <lineage>
        <taxon>Bacteria</taxon>
        <taxon>Bacillati</taxon>
        <taxon>Bacillota</taxon>
        <taxon>Clostridia</taxon>
        <taxon>Lachnospirales</taxon>
        <taxon>Lachnospiraceae</taxon>
    </lineage>
</organism>
<dbReference type="STRING" id="99656.SAMN05421659_109195"/>
<evidence type="ECO:0000313" key="2">
    <source>
        <dbReference type="EMBL" id="SEW31887.1"/>
    </source>
</evidence>
<keyword evidence="1" id="KW-0472">Membrane</keyword>
<keyword evidence="1" id="KW-1133">Transmembrane helix</keyword>
<reference evidence="2 3" key="1">
    <citation type="submission" date="2016-10" db="EMBL/GenBank/DDBJ databases">
        <authorList>
            <person name="de Groot N.N."/>
        </authorList>
    </citation>
    <scope>NUCLEOTIDE SEQUENCE [LARGE SCALE GENOMIC DNA]</scope>
    <source>
        <strain evidence="2 3">DSM 9179</strain>
    </source>
</reference>
<feature type="transmembrane region" description="Helical" evidence="1">
    <location>
        <begin position="6"/>
        <end position="27"/>
    </location>
</feature>
<keyword evidence="3" id="KW-1185">Reference proteome</keyword>
<protein>
    <submittedName>
        <fullName evidence="2">Uncharacterized protein</fullName>
    </submittedName>
</protein>
<accession>A0A1I0QVZ9</accession>
<dbReference type="AlphaFoldDB" id="A0A1I0QVZ9"/>
<evidence type="ECO:0000256" key="1">
    <source>
        <dbReference type="SAM" id="Phobius"/>
    </source>
</evidence>
<dbReference type="EMBL" id="FOJI01000009">
    <property type="protein sequence ID" value="SEW31887.1"/>
    <property type="molecule type" value="Genomic_DNA"/>
</dbReference>
<dbReference type="OrthoDB" id="2067233at2"/>
<sequence length="167" mass="18944">MDKSSISPDAIVAVIGALAGTVLGWVLNSLSNMGRLKINITNVETSFLKKGFEKSTTIPSAYDQEPDYIKISVTVKLYNGSNKTCGINNIHYQLKVNHKKYDLDCIMQGTNELINVEPYKFIEKLIYHMNSCKIDDIASKKMKNSYKLYLKYNISGKRRVKRKLIAK</sequence>
<dbReference type="Proteomes" id="UP000199701">
    <property type="component" value="Unassembled WGS sequence"/>
</dbReference>
<gene>
    <name evidence="2" type="ORF">SAMN05421659_109195</name>
</gene>
<keyword evidence="1" id="KW-0812">Transmembrane</keyword>